<sequence length="573" mass="63407">MESGCLVGFGLANGVGKVTDEGGWNAASEVGVLAPCSDLGSVEEESKWNSTAGQSDESHQGGCPLVSQTVVHLNCEQWHCGSPNRSDEGLSSQCRGGIVLIRVDNVVVGGVVKDVETKSTSESGKTWSSPRQSWVGRPGKGEQSSRNEPATNHHWEQTQLCRWNNSLVSVNVGSSVIVVVHPWRDGHSCKHTNSNRNEHQTSLGVRPALTLGIHNWVTEEEHVNSNFEFGQSSVFFITGSFSQLLSSVFEDFVVRGFRHQDDKGSVDSSTEDQDDPVNPSPSNVITDVATDQRTKSRTNERSSRENSHGKTSFFDLEQVCKTTTNQTHWSREGQTVDQSANKQGANVLGKSARNNKHNSNEQSRKVDNGTAELFRQWSKRQRAETKSKHKQRHGQNDNFLGDVEAFHRTSNITSHRGGSKCDSKTNCTQKNGEEPSVAETPVLRVLLVSVHKHHQSHLRFFVNRVFPLVVFMEVGCRVWDEAGDRFFVVERLLKRSQSTVSFFVRVHDLGHGRRPVGDHAFQGLAVLFFVHIVAVGELSHNATHARGSTANSILSRRVDACWLGFWILGSTIE</sequence>
<feature type="compositionally biased region" description="Basic and acidic residues" evidence="1">
    <location>
        <begin position="139"/>
        <end position="153"/>
    </location>
</feature>
<dbReference type="EMBL" id="JAEUBE010000295">
    <property type="protein sequence ID" value="KAH3665781.1"/>
    <property type="molecule type" value="Genomic_DNA"/>
</dbReference>
<feature type="compositionally biased region" description="Polar residues" evidence="1">
    <location>
        <begin position="280"/>
        <end position="289"/>
    </location>
</feature>
<dbReference type="RefSeq" id="XP_046060985.1">
    <property type="nucleotide sequence ID" value="XM_046204997.1"/>
</dbReference>
<dbReference type="GeneID" id="70235934"/>
<comment type="caution">
    <text evidence="2">The sequence shown here is derived from an EMBL/GenBank/DDBJ whole genome shotgun (WGS) entry which is preliminary data.</text>
</comment>
<organism evidence="2 3">
    <name type="scientific">Ogataea philodendri</name>
    <dbReference type="NCBI Taxonomy" id="1378263"/>
    <lineage>
        <taxon>Eukaryota</taxon>
        <taxon>Fungi</taxon>
        <taxon>Dikarya</taxon>
        <taxon>Ascomycota</taxon>
        <taxon>Saccharomycotina</taxon>
        <taxon>Pichiomycetes</taxon>
        <taxon>Pichiales</taxon>
        <taxon>Pichiaceae</taxon>
        <taxon>Ogataea</taxon>
    </lineage>
</organism>
<reference evidence="2" key="1">
    <citation type="journal article" date="2021" name="Open Biol.">
        <title>Shared evolutionary footprints suggest mitochondrial oxidative damage underlies multiple complex I losses in fungi.</title>
        <authorList>
            <person name="Schikora-Tamarit M.A."/>
            <person name="Marcet-Houben M."/>
            <person name="Nosek J."/>
            <person name="Gabaldon T."/>
        </authorList>
    </citation>
    <scope>NUCLEOTIDE SEQUENCE</scope>
    <source>
        <strain evidence="2">CBS6075</strain>
    </source>
</reference>
<dbReference type="OrthoDB" id="10638256at2759"/>
<evidence type="ECO:0000313" key="2">
    <source>
        <dbReference type="EMBL" id="KAH3665781.1"/>
    </source>
</evidence>
<gene>
    <name evidence="2" type="ORF">OGAPHI_003969</name>
</gene>
<accession>A0A9P8T5C9</accession>
<dbReference type="AlphaFoldDB" id="A0A9P8T5C9"/>
<evidence type="ECO:0000256" key="1">
    <source>
        <dbReference type="SAM" id="MobiDB-lite"/>
    </source>
</evidence>
<feature type="compositionally biased region" description="Basic and acidic residues" evidence="1">
    <location>
        <begin position="358"/>
        <end position="367"/>
    </location>
</feature>
<dbReference type="Proteomes" id="UP000769157">
    <property type="component" value="Unassembled WGS sequence"/>
</dbReference>
<feature type="region of interest" description="Disordered" evidence="1">
    <location>
        <begin position="260"/>
        <end position="314"/>
    </location>
</feature>
<feature type="region of interest" description="Disordered" evidence="1">
    <location>
        <begin position="347"/>
        <end position="434"/>
    </location>
</feature>
<feature type="compositionally biased region" description="Basic and acidic residues" evidence="1">
    <location>
        <begin position="290"/>
        <end position="308"/>
    </location>
</feature>
<feature type="compositionally biased region" description="Polar residues" evidence="1">
    <location>
        <begin position="120"/>
        <end position="132"/>
    </location>
</feature>
<keyword evidence="3" id="KW-1185">Reference proteome</keyword>
<feature type="region of interest" description="Disordered" evidence="1">
    <location>
        <begin position="117"/>
        <end position="153"/>
    </location>
</feature>
<proteinExistence type="predicted"/>
<evidence type="ECO:0000313" key="3">
    <source>
        <dbReference type="Proteomes" id="UP000769157"/>
    </source>
</evidence>
<reference evidence="2" key="2">
    <citation type="submission" date="2021-01" db="EMBL/GenBank/DDBJ databases">
        <authorList>
            <person name="Schikora-Tamarit M.A."/>
        </authorList>
    </citation>
    <scope>NUCLEOTIDE SEQUENCE</scope>
    <source>
        <strain evidence="2">CBS6075</strain>
    </source>
</reference>
<name>A0A9P8T5C9_9ASCO</name>
<protein>
    <submittedName>
        <fullName evidence="2">Uncharacterized protein</fullName>
    </submittedName>
</protein>